<evidence type="ECO:0000256" key="1">
    <source>
        <dbReference type="SAM" id="Phobius"/>
    </source>
</evidence>
<keyword evidence="3" id="KW-1185">Reference proteome</keyword>
<accession>A0A4R0XPA4</accession>
<name>A0A4R0XPA4_9MOLU</name>
<reference evidence="2 3" key="1">
    <citation type="submission" date="2018-02" db="EMBL/GenBank/DDBJ databases">
        <title>Mycoplasma marinum and Mycoplasma todarodis sp. nov., moderately halophilic and psychrotolerant mycoplasmas isolated from cephalopods.</title>
        <authorList>
            <person name="Viver T."/>
        </authorList>
    </citation>
    <scope>NUCLEOTIDE SEQUENCE [LARGE SCALE GENOMIC DNA]</scope>
    <source>
        <strain evidence="2 3">PE</strain>
    </source>
</reference>
<comment type="caution">
    <text evidence="2">The sequence shown here is derived from an EMBL/GenBank/DDBJ whole genome shotgun (WGS) entry which is preliminary data.</text>
</comment>
<gene>
    <name evidence="2" type="ORF">C4B24_02260</name>
</gene>
<dbReference type="Proteomes" id="UP000294192">
    <property type="component" value="Unassembled WGS sequence"/>
</dbReference>
<keyword evidence="1" id="KW-1133">Transmembrane helix</keyword>
<sequence>MKKQKLQITPIISAAFNLLIGAVIIWALTMIVILILRFYNEAKGLLYAKDFKEYLDDISNNIQKHKWTNPELQKFADLFNQSFGENRIILKSNGTSIENTIILKNQLQMLLNDKTTNAQTIKAILFVAGQGELKFFDISVTPHVKEFIISAAKFAQHIDIDGIINDIQSGSNIKPEILMYMIKSAGAWFTDISGDSAIWLLVFIIAWGVAIIFSIANKLIRFAADLKAGMWLVFWAIMMPIFGFIFYPLISLKYLFKNKVKNSL</sequence>
<feature type="transmembrane region" description="Helical" evidence="1">
    <location>
        <begin position="197"/>
        <end position="216"/>
    </location>
</feature>
<keyword evidence="1" id="KW-0812">Transmembrane</keyword>
<feature type="transmembrane region" description="Helical" evidence="1">
    <location>
        <begin position="12"/>
        <end position="39"/>
    </location>
</feature>
<keyword evidence="1" id="KW-0472">Membrane</keyword>
<dbReference type="RefSeq" id="WP_131598926.1">
    <property type="nucleotide sequence ID" value="NZ_CBDBYK010000006.1"/>
</dbReference>
<dbReference type="AlphaFoldDB" id="A0A4R0XPA4"/>
<dbReference type="EMBL" id="PSZO01000008">
    <property type="protein sequence ID" value="TCG11352.1"/>
    <property type="molecule type" value="Genomic_DNA"/>
</dbReference>
<evidence type="ECO:0000313" key="2">
    <source>
        <dbReference type="EMBL" id="TCG11352.1"/>
    </source>
</evidence>
<proteinExistence type="predicted"/>
<evidence type="ECO:0000313" key="3">
    <source>
        <dbReference type="Proteomes" id="UP000294192"/>
    </source>
</evidence>
<organism evidence="2 3">
    <name type="scientific">Mycoplasma marinum</name>
    <dbReference type="NCBI Taxonomy" id="1937190"/>
    <lineage>
        <taxon>Bacteria</taxon>
        <taxon>Bacillati</taxon>
        <taxon>Mycoplasmatota</taxon>
        <taxon>Mollicutes</taxon>
        <taxon>Mycoplasmataceae</taxon>
        <taxon>Mycoplasma</taxon>
    </lineage>
</organism>
<feature type="transmembrane region" description="Helical" evidence="1">
    <location>
        <begin position="228"/>
        <end position="250"/>
    </location>
</feature>
<protein>
    <submittedName>
        <fullName evidence="2">Uncharacterized protein</fullName>
    </submittedName>
</protein>
<dbReference type="OrthoDB" id="9914267at2"/>